<gene>
    <name evidence="4" type="ORF">JCM19237_3004</name>
</gene>
<dbReference type="STRING" id="754436.JCM19237_3004"/>
<keyword evidence="2 3" id="KW-0175">Coiled coil</keyword>
<feature type="coiled-coil region" evidence="3">
    <location>
        <begin position="109"/>
        <end position="143"/>
    </location>
</feature>
<sequence>MLTPRKRLLVPAALLGVLILVLAVVLRPTPANKPSVSRSRAVDVIALQQQLLAPQAIGFGRVAPKVEWQAIAEVSGKVVYRHPDLEKGRVMDAGTVLLKIDPLDYELRLAQAQADVSATRAQLAKLVQEEKNLRTTLRIEKNRLAISQKELARKQELKRKGLTSQSAVDLEQQAMLANQKACRILKTS</sequence>
<reference evidence="4 5" key="1">
    <citation type="journal article" date="2014" name="Genome Announc.">
        <title>Draft Genome Sequences of Two Vibrionaceae Species, Vibrio ponticus C121 and Photobacterium aphoticum C119, Isolated as Coral Reef Microbiota.</title>
        <authorList>
            <person name="Al-saari N."/>
            <person name="Meirelles P.M."/>
            <person name="Mino S."/>
            <person name="Suda W."/>
            <person name="Oshima K."/>
            <person name="Hattori M."/>
            <person name="Ohkuma M."/>
            <person name="Thompson F.L."/>
            <person name="Gomez-Gil B."/>
            <person name="Sawabe T."/>
            <person name="Sawabe T."/>
        </authorList>
    </citation>
    <scope>NUCLEOTIDE SEQUENCE [LARGE SCALE GENOMIC DNA]</scope>
    <source>
        <strain evidence="4 5">JCM 19237</strain>
    </source>
</reference>
<dbReference type="AlphaFoldDB" id="A0A090QYT8"/>
<evidence type="ECO:0000313" key="5">
    <source>
        <dbReference type="Proteomes" id="UP000029227"/>
    </source>
</evidence>
<evidence type="ECO:0000256" key="2">
    <source>
        <dbReference type="ARBA" id="ARBA00023054"/>
    </source>
</evidence>
<dbReference type="EMBL" id="BBMN01000014">
    <property type="protein sequence ID" value="GAL06999.1"/>
    <property type="molecule type" value="Genomic_DNA"/>
</dbReference>
<dbReference type="Proteomes" id="UP000029227">
    <property type="component" value="Unassembled WGS sequence"/>
</dbReference>
<evidence type="ECO:0000313" key="4">
    <source>
        <dbReference type="EMBL" id="GAL06999.1"/>
    </source>
</evidence>
<organism evidence="4 5">
    <name type="scientific">Photobacterium aphoticum</name>
    <dbReference type="NCBI Taxonomy" id="754436"/>
    <lineage>
        <taxon>Bacteria</taxon>
        <taxon>Pseudomonadati</taxon>
        <taxon>Pseudomonadota</taxon>
        <taxon>Gammaproteobacteria</taxon>
        <taxon>Vibrionales</taxon>
        <taxon>Vibrionaceae</taxon>
        <taxon>Photobacterium</taxon>
    </lineage>
</organism>
<evidence type="ECO:0000256" key="1">
    <source>
        <dbReference type="ARBA" id="ARBA00004196"/>
    </source>
</evidence>
<dbReference type="PANTHER" id="PTHR32347">
    <property type="entry name" value="EFFLUX SYSTEM COMPONENT YKNX-RELATED"/>
    <property type="match status" value="1"/>
</dbReference>
<dbReference type="Gene3D" id="2.40.50.100">
    <property type="match status" value="1"/>
</dbReference>
<dbReference type="GO" id="GO:0030313">
    <property type="term" value="C:cell envelope"/>
    <property type="evidence" value="ECO:0007669"/>
    <property type="project" value="UniProtKB-SubCell"/>
</dbReference>
<comment type="subcellular location">
    <subcellularLocation>
        <location evidence="1">Cell envelope</location>
    </subcellularLocation>
</comment>
<comment type="caution">
    <text evidence="4">The sequence shown here is derived from an EMBL/GenBank/DDBJ whole genome shotgun (WGS) entry which is preliminary data.</text>
</comment>
<dbReference type="InterPro" id="IPR050465">
    <property type="entry name" value="UPF0194_transport"/>
</dbReference>
<proteinExistence type="predicted"/>
<accession>A0A090QYT8</accession>
<protein>
    <submittedName>
        <fullName evidence="4">Membrane fusion protein of RND family multidrug efflux pump</fullName>
    </submittedName>
</protein>
<dbReference type="Gene3D" id="1.10.287.470">
    <property type="entry name" value="Helix hairpin bin"/>
    <property type="match status" value="1"/>
</dbReference>
<name>A0A090QYT8_9GAMM</name>
<dbReference type="eggNOG" id="COG0845">
    <property type="taxonomic scope" value="Bacteria"/>
</dbReference>
<evidence type="ECO:0000256" key="3">
    <source>
        <dbReference type="SAM" id="Coils"/>
    </source>
</evidence>
<dbReference type="SUPFAM" id="SSF111369">
    <property type="entry name" value="HlyD-like secretion proteins"/>
    <property type="match status" value="1"/>
</dbReference>